<dbReference type="Gene3D" id="1.10.3470.10">
    <property type="entry name" value="ABC transporter involved in vitamin B12 uptake, BtuC"/>
    <property type="match status" value="1"/>
</dbReference>
<sequence>MSTLSTRTSQAVVPGRPQFRVGPFTCVWRPRALCVSLLLLTSIAVLGTFSIGLGEFPISASRVLEVTFTDHGSRIERLVVWEWRMPRTVTAIAVGCALGLSGALTQSVTRNALASPDILGFTAGASAAAVTVITLGSGATGFLAWLSGIGIPLAALFGAIVTAAVMWMLTWKHATDSFRLVLFGIIISAFLTSYMNFLMIRADLRDASTAQLWLTGSLASAQWSKTWPVVVAVLLLAPLLAWISHQLLVTVLDPNLSRALGQNIRGVQIALLGTAVALAAVAVSVAGPIGFVAFVAPQLALRLCDSSAPPLLASALTGAALLLLADMATQSLLPVELPVGILTSAIGGAFLIYLLVQRNRKNSTQ</sequence>
<evidence type="ECO:0000313" key="9">
    <source>
        <dbReference type="EMBL" id="MBG9355032.1"/>
    </source>
</evidence>
<reference evidence="9 10" key="1">
    <citation type="journal article" date="2020" name="J. Clin. Microbiol.">
        <title>Assessing the Genetic Diversity of Austrian Corynebacterium diphtheriae Clinical Isolates, 2011-2019.</title>
        <authorList>
            <person name="Schaeffer J."/>
            <person name="Huhulescu S."/>
            <person name="Stoeger A."/>
            <person name="Allerberger F."/>
            <person name="Ruppitsch W."/>
        </authorList>
    </citation>
    <scope>NUCLEOTIDE SEQUENCE [LARGE SCALE GENOMIC DNA]</scope>
    <source>
        <strain evidence="9 10">04-17</strain>
    </source>
</reference>
<comment type="similarity">
    <text evidence="2">Belongs to the binding-protein-dependent transport system permease family. FecCD subfamily.</text>
</comment>
<dbReference type="Proteomes" id="UP000615580">
    <property type="component" value="Unassembled WGS sequence"/>
</dbReference>
<dbReference type="PANTHER" id="PTHR30472:SF24">
    <property type="entry name" value="FERRIC ENTEROBACTIN TRANSPORT SYSTEM PERMEASE PROTEIN FEPG"/>
    <property type="match status" value="1"/>
</dbReference>
<gene>
    <name evidence="9" type="ORF">I4J41_10755</name>
</gene>
<dbReference type="InterPro" id="IPR000522">
    <property type="entry name" value="ABC_transptr_permease_BtuC"/>
</dbReference>
<dbReference type="RefSeq" id="WP_088266562.1">
    <property type="nucleotide sequence ID" value="NZ_CANNXG010000037.1"/>
</dbReference>
<evidence type="ECO:0000313" key="10">
    <source>
        <dbReference type="Proteomes" id="UP000615580"/>
    </source>
</evidence>
<keyword evidence="5 8" id="KW-0812">Transmembrane</keyword>
<evidence type="ECO:0000256" key="4">
    <source>
        <dbReference type="ARBA" id="ARBA00022475"/>
    </source>
</evidence>
<feature type="transmembrane region" description="Helical" evidence="8">
    <location>
        <begin position="337"/>
        <end position="356"/>
    </location>
</feature>
<dbReference type="PANTHER" id="PTHR30472">
    <property type="entry name" value="FERRIC ENTEROBACTIN TRANSPORT SYSTEM PERMEASE PROTEIN"/>
    <property type="match status" value="1"/>
</dbReference>
<keyword evidence="10" id="KW-1185">Reference proteome</keyword>
<keyword evidence="4" id="KW-1003">Cell membrane</keyword>
<evidence type="ECO:0000256" key="3">
    <source>
        <dbReference type="ARBA" id="ARBA00022448"/>
    </source>
</evidence>
<feature type="transmembrane region" description="Helical" evidence="8">
    <location>
        <begin position="88"/>
        <end position="106"/>
    </location>
</feature>
<keyword evidence="3" id="KW-0813">Transport</keyword>
<dbReference type="Pfam" id="PF01032">
    <property type="entry name" value="FecCD"/>
    <property type="match status" value="1"/>
</dbReference>
<accession>A0ABS0LEF2</accession>
<dbReference type="SUPFAM" id="SSF81345">
    <property type="entry name" value="ABC transporter involved in vitamin B12 uptake, BtuC"/>
    <property type="match status" value="1"/>
</dbReference>
<feature type="transmembrane region" description="Helical" evidence="8">
    <location>
        <begin position="142"/>
        <end position="168"/>
    </location>
</feature>
<protein>
    <submittedName>
        <fullName evidence="9">Iron chelate uptake ABC transporter family permease subunit</fullName>
    </submittedName>
</protein>
<dbReference type="GeneID" id="97333317"/>
<feature type="transmembrane region" description="Helical" evidence="8">
    <location>
        <begin position="227"/>
        <end position="248"/>
    </location>
</feature>
<name>A0ABS0LEF2_9CORY</name>
<feature type="transmembrane region" description="Helical" evidence="8">
    <location>
        <begin position="269"/>
        <end position="296"/>
    </location>
</feature>
<feature type="transmembrane region" description="Helical" evidence="8">
    <location>
        <begin position="118"/>
        <end position="136"/>
    </location>
</feature>
<comment type="subcellular location">
    <subcellularLocation>
        <location evidence="1">Cell membrane</location>
        <topology evidence="1">Multi-pass membrane protein</topology>
    </subcellularLocation>
</comment>
<keyword evidence="7 8" id="KW-0472">Membrane</keyword>
<evidence type="ECO:0000256" key="2">
    <source>
        <dbReference type="ARBA" id="ARBA00007935"/>
    </source>
</evidence>
<evidence type="ECO:0000256" key="5">
    <source>
        <dbReference type="ARBA" id="ARBA00022692"/>
    </source>
</evidence>
<evidence type="ECO:0000256" key="6">
    <source>
        <dbReference type="ARBA" id="ARBA00022989"/>
    </source>
</evidence>
<feature type="transmembrane region" description="Helical" evidence="8">
    <location>
        <begin position="180"/>
        <end position="200"/>
    </location>
</feature>
<evidence type="ECO:0000256" key="1">
    <source>
        <dbReference type="ARBA" id="ARBA00004651"/>
    </source>
</evidence>
<evidence type="ECO:0000256" key="8">
    <source>
        <dbReference type="SAM" id="Phobius"/>
    </source>
</evidence>
<keyword evidence="6 8" id="KW-1133">Transmembrane helix</keyword>
<dbReference type="CDD" id="cd06550">
    <property type="entry name" value="TM_ABC_iron-siderophores_like"/>
    <property type="match status" value="1"/>
</dbReference>
<dbReference type="EMBL" id="JADQUG010000055">
    <property type="protein sequence ID" value="MBG9355032.1"/>
    <property type="molecule type" value="Genomic_DNA"/>
</dbReference>
<feature type="transmembrane region" description="Helical" evidence="8">
    <location>
        <begin position="32"/>
        <end position="53"/>
    </location>
</feature>
<dbReference type="InterPro" id="IPR037294">
    <property type="entry name" value="ABC_BtuC-like"/>
</dbReference>
<comment type="caution">
    <text evidence="9">The sequence shown here is derived from an EMBL/GenBank/DDBJ whole genome shotgun (WGS) entry which is preliminary data.</text>
</comment>
<organism evidence="9 10">
    <name type="scientific">Corynebacterium belfantii</name>
    <dbReference type="NCBI Taxonomy" id="2014537"/>
    <lineage>
        <taxon>Bacteria</taxon>
        <taxon>Bacillati</taxon>
        <taxon>Actinomycetota</taxon>
        <taxon>Actinomycetes</taxon>
        <taxon>Mycobacteriales</taxon>
        <taxon>Corynebacteriaceae</taxon>
        <taxon>Corynebacterium</taxon>
    </lineage>
</organism>
<proteinExistence type="inferred from homology"/>
<evidence type="ECO:0000256" key="7">
    <source>
        <dbReference type="ARBA" id="ARBA00023136"/>
    </source>
</evidence>